<comment type="caution">
    <text evidence="1">The sequence shown here is derived from an EMBL/GenBank/DDBJ whole genome shotgun (WGS) entry which is preliminary data.</text>
</comment>
<sequence length="248" mass="28996">MTLDYSIHKNIQLQILKEIYSDTTLAPHLGFKGGTAALMFYDLDRKSVDLDFDLLVPSEVEGLDESKPFDPAQDKEKKVFEKILKIAQDYGEIRESRIKRFNLIVILSYDPKAQNIKIEVNRRKFGSRYELRTLLGISMLVMVKEDMFANKLMAMYERVGKTSRDVFDVYFFTKNNWPINKEIVEKRAEIPFKKVLERCIGLLEKMNNRNILVGLGEFLTESQKDWARAKLREETIFLLKARLESSPR</sequence>
<evidence type="ECO:0008006" key="3">
    <source>
        <dbReference type="Google" id="ProtNLM"/>
    </source>
</evidence>
<name>A0A2H9N5E3_9BACT</name>
<dbReference type="AlphaFoldDB" id="A0A2H9N5E3"/>
<organism evidence="1 2">
    <name type="scientific">Candidatus Brennerbacteria bacterium CG_4_8_14_3_um_filter_43_14</name>
    <dbReference type="NCBI Taxonomy" id="1974521"/>
    <lineage>
        <taxon>Bacteria</taxon>
        <taxon>Candidatus Brenneribacteriota</taxon>
    </lineage>
</organism>
<dbReference type="EMBL" id="PFIJ01000044">
    <property type="protein sequence ID" value="PIX28622.1"/>
    <property type="molecule type" value="Genomic_DNA"/>
</dbReference>
<accession>A0A2H9N5E3</accession>
<dbReference type="InterPro" id="IPR014942">
    <property type="entry name" value="AbiEii"/>
</dbReference>
<gene>
    <name evidence="1" type="ORF">COZ64_02480</name>
</gene>
<dbReference type="Pfam" id="PF08843">
    <property type="entry name" value="AbiEii"/>
    <property type="match status" value="1"/>
</dbReference>
<dbReference type="Proteomes" id="UP000236842">
    <property type="component" value="Unassembled WGS sequence"/>
</dbReference>
<reference evidence="2" key="1">
    <citation type="submission" date="2017-09" db="EMBL/GenBank/DDBJ databases">
        <title>Depth-based differentiation of microbial function through sediment-hosted aquifers and enrichment of novel symbionts in the deep terrestrial subsurface.</title>
        <authorList>
            <person name="Probst A.J."/>
            <person name="Ladd B."/>
            <person name="Jarett J.K."/>
            <person name="Geller-Mcgrath D.E."/>
            <person name="Sieber C.M.K."/>
            <person name="Emerson J.B."/>
            <person name="Anantharaman K."/>
            <person name="Thomas B.C."/>
            <person name="Malmstrom R."/>
            <person name="Stieglmeier M."/>
            <person name="Klingl A."/>
            <person name="Woyke T."/>
            <person name="Ryan C.M."/>
            <person name="Banfield J.F."/>
        </authorList>
    </citation>
    <scope>NUCLEOTIDE SEQUENCE [LARGE SCALE GENOMIC DNA]</scope>
</reference>
<evidence type="ECO:0000313" key="2">
    <source>
        <dbReference type="Proteomes" id="UP000236842"/>
    </source>
</evidence>
<proteinExistence type="predicted"/>
<evidence type="ECO:0000313" key="1">
    <source>
        <dbReference type="EMBL" id="PIX28622.1"/>
    </source>
</evidence>
<dbReference type="Gene3D" id="3.10.450.620">
    <property type="entry name" value="JHP933, nucleotidyltransferase-like core domain"/>
    <property type="match status" value="1"/>
</dbReference>
<protein>
    <recommendedName>
        <fullName evidence="3">Nucleotidyl transferase AbiEii/AbiGii toxin family protein</fullName>
    </recommendedName>
</protein>